<evidence type="ECO:0000313" key="2">
    <source>
        <dbReference type="Proteomes" id="UP001562425"/>
    </source>
</evidence>
<name>A0ABD1CL30_CULPP</name>
<keyword evidence="2" id="KW-1185">Reference proteome</keyword>
<proteinExistence type="predicted"/>
<dbReference type="EMBL" id="JBEHCU010011182">
    <property type="protein sequence ID" value="KAL1377106.1"/>
    <property type="molecule type" value="Genomic_DNA"/>
</dbReference>
<comment type="caution">
    <text evidence="1">The sequence shown here is derived from an EMBL/GenBank/DDBJ whole genome shotgun (WGS) entry which is preliminary data.</text>
</comment>
<reference evidence="1 2" key="1">
    <citation type="submission" date="2024-05" db="EMBL/GenBank/DDBJ databases">
        <title>Culex pipiens pipiens assembly and annotation.</title>
        <authorList>
            <person name="Alout H."/>
            <person name="Durand T."/>
        </authorList>
    </citation>
    <scope>NUCLEOTIDE SEQUENCE [LARGE SCALE GENOMIC DNA]</scope>
    <source>
        <strain evidence="1">HA-2024</strain>
        <tissue evidence="1">Whole body</tissue>
    </source>
</reference>
<organism evidence="1 2">
    <name type="scientific">Culex pipiens pipiens</name>
    <name type="common">Northern house mosquito</name>
    <dbReference type="NCBI Taxonomy" id="38569"/>
    <lineage>
        <taxon>Eukaryota</taxon>
        <taxon>Metazoa</taxon>
        <taxon>Ecdysozoa</taxon>
        <taxon>Arthropoda</taxon>
        <taxon>Hexapoda</taxon>
        <taxon>Insecta</taxon>
        <taxon>Pterygota</taxon>
        <taxon>Neoptera</taxon>
        <taxon>Endopterygota</taxon>
        <taxon>Diptera</taxon>
        <taxon>Nematocera</taxon>
        <taxon>Culicoidea</taxon>
        <taxon>Culicidae</taxon>
        <taxon>Culicinae</taxon>
        <taxon>Culicini</taxon>
        <taxon>Culex</taxon>
        <taxon>Culex</taxon>
    </lineage>
</organism>
<dbReference type="AlphaFoldDB" id="A0ABD1CL30"/>
<accession>A0ABD1CL30</accession>
<protein>
    <submittedName>
        <fullName evidence="1">Uncharacterized protein</fullName>
    </submittedName>
</protein>
<gene>
    <name evidence="1" type="ORF">pipiens_004234</name>
</gene>
<sequence>MQPTAPQSTGGGPDMDLPTVQSMDWVFQNKQLYFLAQYLAQSTKSTAASTAADHRSRKINAFCVDFA</sequence>
<evidence type="ECO:0000313" key="1">
    <source>
        <dbReference type="EMBL" id="KAL1377106.1"/>
    </source>
</evidence>
<dbReference type="Proteomes" id="UP001562425">
    <property type="component" value="Unassembled WGS sequence"/>
</dbReference>